<dbReference type="InterPro" id="IPR004424">
    <property type="entry name" value="IspE"/>
</dbReference>
<evidence type="ECO:0000256" key="6">
    <source>
        <dbReference type="ARBA" id="ARBA00022777"/>
    </source>
</evidence>
<dbReference type="KEGG" id="cei:CEPID_04110"/>
<evidence type="ECO:0000256" key="2">
    <source>
        <dbReference type="ARBA" id="ARBA00012052"/>
    </source>
</evidence>
<dbReference type="SUPFAM" id="SSF54211">
    <property type="entry name" value="Ribosomal protein S5 domain 2-like"/>
    <property type="match status" value="1"/>
</dbReference>
<dbReference type="NCBIfam" id="NF002870">
    <property type="entry name" value="PRK03188.1"/>
    <property type="match status" value="1"/>
</dbReference>
<dbReference type="STRING" id="1050174.CEPID_04110"/>
<dbReference type="Gene3D" id="3.30.70.890">
    <property type="entry name" value="GHMP kinase, C-terminal domain"/>
    <property type="match status" value="1"/>
</dbReference>
<dbReference type="InterPro" id="IPR036554">
    <property type="entry name" value="GHMP_kinase_C_sf"/>
</dbReference>
<dbReference type="InterPro" id="IPR006204">
    <property type="entry name" value="GHMP_kinase_N_dom"/>
</dbReference>
<dbReference type="GO" id="GO:0005524">
    <property type="term" value="F:ATP binding"/>
    <property type="evidence" value="ECO:0007669"/>
    <property type="project" value="UniProtKB-UniRule"/>
</dbReference>
<feature type="active site" evidence="9">
    <location>
        <position position="138"/>
    </location>
</feature>
<dbReference type="GO" id="GO:0019288">
    <property type="term" value="P:isopentenyl diphosphate biosynthetic process, methylerythritol 4-phosphate pathway"/>
    <property type="evidence" value="ECO:0007669"/>
    <property type="project" value="UniProtKB-UniRule"/>
</dbReference>
<dbReference type="PATRIC" id="fig|1050174.4.peg.833"/>
<evidence type="ECO:0000256" key="5">
    <source>
        <dbReference type="ARBA" id="ARBA00022741"/>
    </source>
</evidence>
<keyword evidence="5 9" id="KW-0547">Nucleotide-binding</keyword>
<dbReference type="HAMAP" id="MF_00061">
    <property type="entry name" value="IspE"/>
    <property type="match status" value="1"/>
</dbReference>
<feature type="domain" description="GHMP kinase N-terminal" evidence="10">
    <location>
        <begin position="68"/>
        <end position="145"/>
    </location>
</feature>
<evidence type="ECO:0000256" key="3">
    <source>
        <dbReference type="ARBA" id="ARBA00017473"/>
    </source>
</evidence>
<comment type="similarity">
    <text evidence="1 9">Belongs to the GHMP kinase family. IspE subfamily.</text>
</comment>
<dbReference type="Pfam" id="PF08544">
    <property type="entry name" value="GHMP_kinases_C"/>
    <property type="match status" value="1"/>
</dbReference>
<comment type="pathway">
    <text evidence="9">Isoprenoid biosynthesis; isopentenyl diphosphate biosynthesis via DXP pathway; isopentenyl diphosphate from 1-deoxy-D-xylulose 5-phosphate: step 3/6.</text>
</comment>
<dbReference type="GO" id="GO:0016114">
    <property type="term" value="P:terpenoid biosynthetic process"/>
    <property type="evidence" value="ECO:0007669"/>
    <property type="project" value="UniProtKB-UniRule"/>
</dbReference>
<dbReference type="PANTHER" id="PTHR43527">
    <property type="entry name" value="4-DIPHOSPHOCYTIDYL-2-C-METHYL-D-ERYTHRITOL KINASE, CHLOROPLASTIC"/>
    <property type="match status" value="1"/>
</dbReference>
<evidence type="ECO:0000256" key="8">
    <source>
        <dbReference type="ARBA" id="ARBA00032554"/>
    </source>
</evidence>
<dbReference type="GO" id="GO:0050515">
    <property type="term" value="F:4-(cytidine 5'-diphospho)-2-C-methyl-D-erythritol kinase activity"/>
    <property type="evidence" value="ECO:0007669"/>
    <property type="project" value="UniProtKB-UniRule"/>
</dbReference>
<keyword evidence="4 9" id="KW-0808">Transferase</keyword>
<dbReference type="InterPro" id="IPR014721">
    <property type="entry name" value="Ribsml_uS5_D2-typ_fold_subgr"/>
</dbReference>
<dbReference type="RefSeq" id="WP_047239858.1">
    <property type="nucleotide sequence ID" value="NZ_CP011541.1"/>
</dbReference>
<protein>
    <recommendedName>
        <fullName evidence="3 9">4-diphosphocytidyl-2-C-methyl-D-erythritol kinase</fullName>
        <shortName evidence="9">CMK</shortName>
        <ecNumber evidence="2 9">2.7.1.148</ecNumber>
    </recommendedName>
    <alternativeName>
        <fullName evidence="8 9">4-(cytidine-5'-diphospho)-2-C-methyl-D-erythritol kinase</fullName>
    </alternativeName>
</protein>
<dbReference type="AlphaFoldDB" id="A0A0G3GQ65"/>
<dbReference type="Gene3D" id="3.30.230.10">
    <property type="match status" value="1"/>
</dbReference>
<sequence>MLLARAHAKVNLHLGVGKARADGFHELRTIFQSLSLFDELSLSTTLAESHELTVSGLGADQVPTDGSNLVWRALDAVAQAAGVTEHCAVQLTKGIPTAGGMAGGSADAAAALRLANMQLGQPLSEEQLLAIAADLGSDVPFTLLGETMIGTGRGEQLVPTECAATLHWALAFQDQGLSTPAVFATLDKMREEDSQLIPSLDTSAVEKALAVGDVAGLAGLLANDLQAPALALLPRLADTLACGEEAGALRGIVSGSGPTCAFLCESAESAEDVAAAILGAGVASGTAVATGPAPGAHLL</sequence>
<proteinExistence type="inferred from homology"/>
<evidence type="ECO:0000256" key="4">
    <source>
        <dbReference type="ARBA" id="ARBA00022679"/>
    </source>
</evidence>
<comment type="catalytic activity">
    <reaction evidence="9">
        <text>4-CDP-2-C-methyl-D-erythritol + ATP = 4-CDP-2-C-methyl-D-erythritol 2-phosphate + ADP + H(+)</text>
        <dbReference type="Rhea" id="RHEA:18437"/>
        <dbReference type="ChEBI" id="CHEBI:15378"/>
        <dbReference type="ChEBI" id="CHEBI:30616"/>
        <dbReference type="ChEBI" id="CHEBI:57823"/>
        <dbReference type="ChEBI" id="CHEBI:57919"/>
        <dbReference type="ChEBI" id="CHEBI:456216"/>
        <dbReference type="EC" id="2.7.1.148"/>
    </reaction>
</comment>
<dbReference type="EC" id="2.7.1.148" evidence="2 9"/>
<dbReference type="Pfam" id="PF00288">
    <property type="entry name" value="GHMP_kinases_N"/>
    <property type="match status" value="1"/>
</dbReference>
<dbReference type="NCBIfam" id="TIGR00154">
    <property type="entry name" value="ispE"/>
    <property type="match status" value="1"/>
</dbReference>
<evidence type="ECO:0000256" key="1">
    <source>
        <dbReference type="ARBA" id="ARBA00009684"/>
    </source>
</evidence>
<comment type="function">
    <text evidence="9">Catalyzes the phosphorylation of the position 2 hydroxy group of 4-diphosphocytidyl-2C-methyl-D-erythritol.</text>
</comment>
<keyword evidence="6 9" id="KW-0418">Kinase</keyword>
<dbReference type="InterPro" id="IPR020568">
    <property type="entry name" value="Ribosomal_Su5_D2-typ_SF"/>
</dbReference>
<reference evidence="12 13" key="1">
    <citation type="submission" date="2015-05" db="EMBL/GenBank/DDBJ databases">
        <title>Complete genome sequence of Corynebacterium epidermidicanis DSM 45586, isolated from the skin of a dog suffering from pruritus.</title>
        <authorList>
            <person name="Ruckert C."/>
            <person name="Albersmeier A."/>
            <person name="Winkler A."/>
            <person name="Tauch A."/>
        </authorList>
    </citation>
    <scope>NUCLEOTIDE SEQUENCE [LARGE SCALE GENOMIC DNA]</scope>
    <source>
        <strain evidence="12 13">DSM 45586</strain>
    </source>
</reference>
<evidence type="ECO:0000313" key="12">
    <source>
        <dbReference type="EMBL" id="AKK02695.1"/>
    </source>
</evidence>
<feature type="domain" description="GHMP kinase C-terminal" evidence="11">
    <location>
        <begin position="207"/>
        <end position="277"/>
    </location>
</feature>
<dbReference type="PIRSF" id="PIRSF010376">
    <property type="entry name" value="IspE"/>
    <property type="match status" value="1"/>
</dbReference>
<dbReference type="InterPro" id="IPR013750">
    <property type="entry name" value="GHMP_kinase_C_dom"/>
</dbReference>
<evidence type="ECO:0000259" key="10">
    <source>
        <dbReference type="Pfam" id="PF00288"/>
    </source>
</evidence>
<dbReference type="SUPFAM" id="SSF55060">
    <property type="entry name" value="GHMP Kinase, C-terminal domain"/>
    <property type="match status" value="1"/>
</dbReference>
<accession>A0A0G3GQ65</accession>
<evidence type="ECO:0000256" key="7">
    <source>
        <dbReference type="ARBA" id="ARBA00022840"/>
    </source>
</evidence>
<keyword evidence="13" id="KW-1185">Reference proteome</keyword>
<keyword evidence="9" id="KW-0414">Isoprene biosynthesis</keyword>
<dbReference type="EMBL" id="CP011541">
    <property type="protein sequence ID" value="AKK02695.1"/>
    <property type="molecule type" value="Genomic_DNA"/>
</dbReference>
<keyword evidence="7 9" id="KW-0067">ATP-binding</keyword>
<dbReference type="UniPathway" id="UPA00056">
    <property type="reaction ID" value="UER00094"/>
</dbReference>
<gene>
    <name evidence="9 12" type="primary">ispE</name>
    <name evidence="12" type="ORF">CEPID_04110</name>
</gene>
<dbReference type="Proteomes" id="UP000035368">
    <property type="component" value="Chromosome"/>
</dbReference>
<dbReference type="PANTHER" id="PTHR43527:SF2">
    <property type="entry name" value="4-DIPHOSPHOCYTIDYL-2-C-METHYL-D-ERYTHRITOL KINASE, CHLOROPLASTIC"/>
    <property type="match status" value="1"/>
</dbReference>
<evidence type="ECO:0000259" key="11">
    <source>
        <dbReference type="Pfam" id="PF08544"/>
    </source>
</evidence>
<feature type="active site" evidence="9">
    <location>
        <position position="9"/>
    </location>
</feature>
<feature type="binding site" evidence="9">
    <location>
        <begin position="96"/>
        <end position="106"/>
    </location>
    <ligand>
        <name>ATP</name>
        <dbReference type="ChEBI" id="CHEBI:30616"/>
    </ligand>
</feature>
<dbReference type="OrthoDB" id="3173073at2"/>
<organism evidence="12 13">
    <name type="scientific">Corynebacterium epidermidicanis</name>
    <dbReference type="NCBI Taxonomy" id="1050174"/>
    <lineage>
        <taxon>Bacteria</taxon>
        <taxon>Bacillati</taxon>
        <taxon>Actinomycetota</taxon>
        <taxon>Actinomycetes</taxon>
        <taxon>Mycobacteriales</taxon>
        <taxon>Corynebacteriaceae</taxon>
        <taxon>Corynebacterium</taxon>
    </lineage>
</organism>
<name>A0A0G3GQ65_9CORY</name>
<evidence type="ECO:0000313" key="13">
    <source>
        <dbReference type="Proteomes" id="UP000035368"/>
    </source>
</evidence>
<evidence type="ECO:0000256" key="9">
    <source>
        <dbReference type="HAMAP-Rule" id="MF_00061"/>
    </source>
</evidence>